<comment type="caution">
    <text evidence="1">The sequence shown here is derived from an EMBL/GenBank/DDBJ whole genome shotgun (WGS) entry which is preliminary data.</text>
</comment>
<name>A0A3R7CAJ5_CLOSI</name>
<reference evidence="1 2" key="2">
    <citation type="journal article" date="2021" name="Genomics">
        <title>High-quality reference genome for Clonorchis sinensis.</title>
        <authorList>
            <person name="Young N.D."/>
            <person name="Stroehlein A.J."/>
            <person name="Kinkar L."/>
            <person name="Wang T."/>
            <person name="Sohn W.M."/>
            <person name="Chang B.C.H."/>
            <person name="Kaur P."/>
            <person name="Weisz D."/>
            <person name="Dudchenko O."/>
            <person name="Aiden E.L."/>
            <person name="Korhonen P.K."/>
            <person name="Gasser R.B."/>
        </authorList>
    </citation>
    <scope>NUCLEOTIDE SEQUENCE [LARGE SCALE GENOMIC DNA]</scope>
    <source>
        <strain evidence="1">Cs-k2</strain>
    </source>
</reference>
<organism evidence="1 2">
    <name type="scientific">Clonorchis sinensis</name>
    <name type="common">Chinese liver fluke</name>
    <dbReference type="NCBI Taxonomy" id="79923"/>
    <lineage>
        <taxon>Eukaryota</taxon>
        <taxon>Metazoa</taxon>
        <taxon>Spiralia</taxon>
        <taxon>Lophotrochozoa</taxon>
        <taxon>Platyhelminthes</taxon>
        <taxon>Trematoda</taxon>
        <taxon>Digenea</taxon>
        <taxon>Opisthorchiida</taxon>
        <taxon>Opisthorchiata</taxon>
        <taxon>Opisthorchiidae</taxon>
        <taxon>Clonorchis</taxon>
    </lineage>
</organism>
<proteinExistence type="predicted"/>
<sequence>MDKQKSTTAKASNFPSLYIIYHRCNTGIIRLLKSLRQPTTRFALLEAHQLSMTTTNKRFSWVQPRWLLLKITGQKVRVSSLTPASRLPLSRVGQPGTSSTLLFPPGDMTIILLCNRLPHITTAFSIYSQKIKFIVAENPSTAHDRFRPSWGSSGRRSPRVPVNLMFYLNPNWTVFRELHSSANQFGFCERLTWNPAESPVCETGRGLSKSFQQPYGVTCDTQFSC</sequence>
<evidence type="ECO:0000313" key="1">
    <source>
        <dbReference type="EMBL" id="KAG5454039.1"/>
    </source>
</evidence>
<dbReference type="Proteomes" id="UP000286415">
    <property type="component" value="Unassembled WGS sequence"/>
</dbReference>
<reference evidence="1 2" key="1">
    <citation type="journal article" date="2018" name="Biotechnol. Adv.">
        <title>Improved genomic resources and new bioinformatic workflow for the carcinogenic parasite Clonorchis sinensis: Biotechnological implications.</title>
        <authorList>
            <person name="Wang D."/>
            <person name="Korhonen P.K."/>
            <person name="Gasser R.B."/>
            <person name="Young N.D."/>
        </authorList>
    </citation>
    <scope>NUCLEOTIDE SEQUENCE [LARGE SCALE GENOMIC DNA]</scope>
    <source>
        <strain evidence="1">Cs-k2</strain>
    </source>
</reference>
<protein>
    <submittedName>
        <fullName evidence="1">Uncharacterized protein</fullName>
    </submittedName>
</protein>
<accession>A0A3R7CAJ5</accession>
<keyword evidence="2" id="KW-1185">Reference proteome</keyword>
<gene>
    <name evidence="1" type="ORF">CSKR_102045</name>
</gene>
<dbReference type="InParanoid" id="A0A3R7CAJ5"/>
<dbReference type="EMBL" id="NIRI02000010">
    <property type="protein sequence ID" value="KAG5454039.1"/>
    <property type="molecule type" value="Genomic_DNA"/>
</dbReference>
<evidence type="ECO:0000313" key="2">
    <source>
        <dbReference type="Proteomes" id="UP000286415"/>
    </source>
</evidence>
<dbReference type="AlphaFoldDB" id="A0A3R7CAJ5"/>